<dbReference type="Proteomes" id="UP001159363">
    <property type="component" value="Chromosome X"/>
</dbReference>
<comment type="caution">
    <text evidence="1">The sequence shown here is derived from an EMBL/GenBank/DDBJ whole genome shotgun (WGS) entry which is preliminary data.</text>
</comment>
<dbReference type="EMBL" id="JARBHB010000004">
    <property type="protein sequence ID" value="KAJ8886336.1"/>
    <property type="molecule type" value="Genomic_DNA"/>
</dbReference>
<keyword evidence="2" id="KW-1185">Reference proteome</keyword>
<name>A0ABQ9HPQ0_9NEOP</name>
<organism evidence="1 2">
    <name type="scientific">Dryococelus australis</name>
    <dbReference type="NCBI Taxonomy" id="614101"/>
    <lineage>
        <taxon>Eukaryota</taxon>
        <taxon>Metazoa</taxon>
        <taxon>Ecdysozoa</taxon>
        <taxon>Arthropoda</taxon>
        <taxon>Hexapoda</taxon>
        <taxon>Insecta</taxon>
        <taxon>Pterygota</taxon>
        <taxon>Neoptera</taxon>
        <taxon>Polyneoptera</taxon>
        <taxon>Phasmatodea</taxon>
        <taxon>Verophasmatodea</taxon>
        <taxon>Anareolatae</taxon>
        <taxon>Phasmatidae</taxon>
        <taxon>Eurycanthinae</taxon>
        <taxon>Dryococelus</taxon>
    </lineage>
</organism>
<evidence type="ECO:0000313" key="1">
    <source>
        <dbReference type="EMBL" id="KAJ8886336.1"/>
    </source>
</evidence>
<proteinExistence type="predicted"/>
<accession>A0ABQ9HPQ0</accession>
<evidence type="ECO:0000313" key="2">
    <source>
        <dbReference type="Proteomes" id="UP001159363"/>
    </source>
</evidence>
<sequence>MLEEYLCLFICFGTKAVHFELNSLFSTPTFLNASFRFVSRNLIALIKKGKPIAARLAKLSPFVYTIVPHVCHSTTVSIRHFDEVNLHPAVQALQIILHESFWILGNKQEIWKCVHQCSQMLPCSVSSSHPVMAYLSAIRVQQV</sequence>
<reference evidence="1 2" key="1">
    <citation type="submission" date="2023-02" db="EMBL/GenBank/DDBJ databases">
        <title>LHISI_Scaffold_Assembly.</title>
        <authorList>
            <person name="Stuart O.P."/>
            <person name="Cleave R."/>
            <person name="Magrath M.J.L."/>
            <person name="Mikheyev A.S."/>
        </authorList>
    </citation>
    <scope>NUCLEOTIDE SEQUENCE [LARGE SCALE GENOMIC DNA]</scope>
    <source>
        <strain evidence="1">Daus_M_001</strain>
        <tissue evidence="1">Leg muscle</tissue>
    </source>
</reference>
<gene>
    <name evidence="1" type="ORF">PR048_012547</name>
</gene>
<protein>
    <submittedName>
        <fullName evidence="1">Uncharacterized protein</fullName>
    </submittedName>
</protein>